<evidence type="ECO:0000256" key="9">
    <source>
        <dbReference type="PROSITE-ProRule" id="PRU00176"/>
    </source>
</evidence>
<evidence type="ECO:0000256" key="1">
    <source>
        <dbReference type="ARBA" id="ARBA00004123"/>
    </source>
</evidence>
<dbReference type="PRINTS" id="PR00961">
    <property type="entry name" value="HUDSXLRNA"/>
</dbReference>
<evidence type="ECO:0000256" key="6">
    <source>
        <dbReference type="ARBA" id="ARBA00023089"/>
    </source>
</evidence>
<evidence type="ECO:0000256" key="8">
    <source>
        <dbReference type="ARBA" id="ARBA00071861"/>
    </source>
</evidence>
<feature type="compositionally biased region" description="Polar residues" evidence="10">
    <location>
        <begin position="343"/>
        <end position="352"/>
    </location>
</feature>
<dbReference type="GO" id="GO:1990904">
    <property type="term" value="C:ribonucleoprotein complex"/>
    <property type="evidence" value="ECO:0007669"/>
    <property type="project" value="InterPro"/>
</dbReference>
<keyword evidence="3" id="KW-0677">Repeat</keyword>
<dbReference type="Gene3D" id="2.20.70.10">
    <property type="match status" value="1"/>
</dbReference>
<keyword evidence="7" id="KW-0539">Nucleus</keyword>
<dbReference type="GO" id="GO:0030154">
    <property type="term" value="P:cell differentiation"/>
    <property type="evidence" value="ECO:0007669"/>
    <property type="project" value="UniProtKB-KW"/>
</dbReference>
<name>A0A7J7PBR5_9MAGN</name>
<comment type="caution">
    <text evidence="12">The sequence shown here is derived from an EMBL/GenBank/DDBJ whole genome shotgun (WGS) entry which is preliminary data.</text>
</comment>
<feature type="region of interest" description="Disordered" evidence="10">
    <location>
        <begin position="286"/>
        <end position="490"/>
    </location>
</feature>
<feature type="compositionally biased region" description="Polar residues" evidence="10">
    <location>
        <begin position="446"/>
        <end position="457"/>
    </location>
</feature>
<dbReference type="InterPro" id="IPR012677">
    <property type="entry name" value="Nucleotide-bd_a/b_plait_sf"/>
</dbReference>
<feature type="domain" description="RRM" evidence="11">
    <location>
        <begin position="118"/>
        <end position="199"/>
    </location>
</feature>
<dbReference type="CDD" id="cd00201">
    <property type="entry name" value="WW"/>
    <property type="match status" value="1"/>
</dbReference>
<dbReference type="Pfam" id="PF00397">
    <property type="entry name" value="WW"/>
    <property type="match status" value="1"/>
</dbReference>
<dbReference type="EMBL" id="JACGCM010000042">
    <property type="protein sequence ID" value="KAF6176793.1"/>
    <property type="molecule type" value="Genomic_DNA"/>
</dbReference>
<dbReference type="OrthoDB" id="410044at2759"/>
<feature type="compositionally biased region" description="Gly residues" evidence="10">
    <location>
        <begin position="378"/>
        <end position="388"/>
    </location>
</feature>
<feature type="compositionally biased region" description="Low complexity" evidence="10">
    <location>
        <begin position="16"/>
        <end position="31"/>
    </location>
</feature>
<dbReference type="InterPro" id="IPR002343">
    <property type="entry name" value="Hud_Sxl_RNA"/>
</dbReference>
<feature type="compositionally biased region" description="Basic and acidic residues" evidence="10">
    <location>
        <begin position="289"/>
        <end position="298"/>
    </location>
</feature>
<proteinExistence type="predicted"/>
<dbReference type="InterPro" id="IPR001202">
    <property type="entry name" value="WW_dom"/>
</dbReference>
<dbReference type="InterPro" id="IPR035979">
    <property type="entry name" value="RBD_domain_sf"/>
</dbReference>
<gene>
    <name evidence="12" type="ORF">GIB67_025843</name>
</gene>
<dbReference type="SMART" id="SM00360">
    <property type="entry name" value="RRM"/>
    <property type="match status" value="2"/>
</dbReference>
<keyword evidence="6" id="KW-0287">Flowering</keyword>
<feature type="domain" description="RRM" evidence="11">
    <location>
        <begin position="211"/>
        <end position="291"/>
    </location>
</feature>
<dbReference type="SMART" id="SM00456">
    <property type="entry name" value="WW"/>
    <property type="match status" value="1"/>
</dbReference>
<evidence type="ECO:0000256" key="10">
    <source>
        <dbReference type="SAM" id="MobiDB-lite"/>
    </source>
</evidence>
<feature type="compositionally biased region" description="Polar residues" evidence="10">
    <location>
        <begin position="464"/>
        <end position="490"/>
    </location>
</feature>
<dbReference type="FunFam" id="3.30.70.330:FF:000374">
    <property type="entry name" value="Flowering time control protein FCA"/>
    <property type="match status" value="1"/>
</dbReference>
<evidence type="ECO:0000256" key="3">
    <source>
        <dbReference type="ARBA" id="ARBA00022737"/>
    </source>
</evidence>
<dbReference type="PANTHER" id="PTHR24012">
    <property type="entry name" value="RNA BINDING PROTEIN"/>
    <property type="match status" value="1"/>
</dbReference>
<dbReference type="FunFam" id="3.30.70.330:FF:000332">
    <property type="entry name" value="flowering time control protein FCA isoform X2"/>
    <property type="match status" value="1"/>
</dbReference>
<dbReference type="Pfam" id="PF00076">
    <property type="entry name" value="RRM_1"/>
    <property type="match status" value="2"/>
</dbReference>
<dbReference type="AlphaFoldDB" id="A0A7J7PBR5"/>
<evidence type="ECO:0000256" key="7">
    <source>
        <dbReference type="ARBA" id="ARBA00023242"/>
    </source>
</evidence>
<dbReference type="Gene3D" id="3.30.70.330">
    <property type="match status" value="2"/>
</dbReference>
<reference evidence="12 13" key="1">
    <citation type="journal article" date="2020" name="IScience">
        <title>Genome Sequencing of the Endangered Kingdonia uniflora (Circaeasteraceae, Ranunculales) Reveals Potential Mechanisms of Evolutionary Specialization.</title>
        <authorList>
            <person name="Sun Y."/>
            <person name="Deng T."/>
            <person name="Zhang A."/>
            <person name="Moore M.J."/>
            <person name="Landis J.B."/>
            <person name="Lin N."/>
            <person name="Zhang H."/>
            <person name="Zhang X."/>
            <person name="Huang J."/>
            <person name="Zhang X."/>
            <person name="Sun H."/>
            <person name="Wang H."/>
        </authorList>
    </citation>
    <scope>NUCLEOTIDE SEQUENCE [LARGE SCALE GENOMIC DNA]</scope>
    <source>
        <strain evidence="12">TB1705</strain>
        <tissue evidence="12">Leaf</tissue>
    </source>
</reference>
<organism evidence="12 13">
    <name type="scientific">Kingdonia uniflora</name>
    <dbReference type="NCBI Taxonomy" id="39325"/>
    <lineage>
        <taxon>Eukaryota</taxon>
        <taxon>Viridiplantae</taxon>
        <taxon>Streptophyta</taxon>
        <taxon>Embryophyta</taxon>
        <taxon>Tracheophyta</taxon>
        <taxon>Spermatophyta</taxon>
        <taxon>Magnoliopsida</taxon>
        <taxon>Ranunculales</taxon>
        <taxon>Circaeasteraceae</taxon>
        <taxon>Kingdonia</taxon>
    </lineage>
</organism>
<feature type="region of interest" description="Disordered" evidence="10">
    <location>
        <begin position="1"/>
        <end position="112"/>
    </location>
</feature>
<dbReference type="GO" id="GO:0003723">
    <property type="term" value="F:RNA binding"/>
    <property type="evidence" value="ECO:0007669"/>
    <property type="project" value="UniProtKB-UniRule"/>
</dbReference>
<dbReference type="PROSITE" id="PS50102">
    <property type="entry name" value="RRM"/>
    <property type="match status" value="2"/>
</dbReference>
<keyword evidence="13" id="KW-1185">Reference proteome</keyword>
<dbReference type="SUPFAM" id="SSF54928">
    <property type="entry name" value="RNA-binding domain, RBD"/>
    <property type="match status" value="2"/>
</dbReference>
<dbReference type="GO" id="GO:0005634">
    <property type="term" value="C:nucleus"/>
    <property type="evidence" value="ECO:0007669"/>
    <property type="project" value="UniProtKB-SubCell"/>
</dbReference>
<evidence type="ECO:0000256" key="4">
    <source>
        <dbReference type="ARBA" id="ARBA00022782"/>
    </source>
</evidence>
<accession>A0A7J7PBR5</accession>
<feature type="compositionally biased region" description="Polar residues" evidence="10">
    <location>
        <begin position="399"/>
        <end position="433"/>
    </location>
</feature>
<evidence type="ECO:0000259" key="11">
    <source>
        <dbReference type="PROSITE" id="PS50102"/>
    </source>
</evidence>
<feature type="compositionally biased region" description="Low complexity" evidence="10">
    <location>
        <begin position="299"/>
        <end position="313"/>
    </location>
</feature>
<evidence type="ECO:0000313" key="13">
    <source>
        <dbReference type="Proteomes" id="UP000541444"/>
    </source>
</evidence>
<dbReference type="Proteomes" id="UP000541444">
    <property type="component" value="Unassembled WGS sequence"/>
</dbReference>
<protein>
    <recommendedName>
        <fullName evidence="8">Flowering time control protein FCA</fullName>
    </recommendedName>
</protein>
<dbReference type="InterPro" id="IPR000504">
    <property type="entry name" value="RRM_dom"/>
</dbReference>
<keyword evidence="2" id="KW-0217">Developmental protein</keyword>
<evidence type="ECO:0000256" key="2">
    <source>
        <dbReference type="ARBA" id="ARBA00022473"/>
    </source>
</evidence>
<evidence type="ECO:0000313" key="12">
    <source>
        <dbReference type="EMBL" id="KAF6176793.1"/>
    </source>
</evidence>
<dbReference type="SUPFAM" id="SSF51045">
    <property type="entry name" value="WW domain"/>
    <property type="match status" value="1"/>
</dbReference>
<keyword evidence="5 9" id="KW-0694">RNA-binding</keyword>
<sequence>MSSSRYSDSPHHHRNPNSSTANSSSSSSGGNYQRGGFSGGRQRSFDSPPPPSNYPLGSGGDGYPPVGGGGGGIGGFNGGGGDYQVPITGQKRGFPFSGPGRGVSPPDNTDNGDGGSFAKLFIGSVPRTATEEEIRPLFEQHGDVVEVALIKDKRTGQQQGCCFIKYATSEEADRAIRGLHNQYTLPGGTGPIQVRYADGERERLGVGSLEYKLFVGSLNKQASEKEIEDIFSPYGRVEDVYIMRDDLKQSRGCAFVKFFNRDMAMSAINALNGTYLMRGCDQPLSVRFADPKRPRGDSRPAPSFGSPGFGPRAQAPSGIRPGPNIGDTMGLTVPPSVWHPMGPQNTGPSPQTGAHGFGSQIPARGGAASVSSSTVRGGPFGVVIGGPTNGSLPGLGVQPPSSSHQTLNPSMSQIPSVGQHTSPSNNPLQSSGNLLPPKQLLPTHQMPVSYSQPQTSFLPMGQMQIPSSATQSSFNQPQQLLGSSGQVSASQPMVQQGASSAATQQIPVNLRPSVQLQVPFPGVQQKMLQPVQQPPTQLAQVLSQQTQSLQASFQSSQQAFSQLQQQLHLIQQNQNNNQQQGAQATKQQSPWTGIVPQTVASVPATAAGVAGSTTSITSVAPITSQVATPINCNWTEHTSPEGYKYYYNSVTKESRLPAQLYNQPPVQLQQPPQYQASGIIGHQNPSEPAYVSQPPPGNLGVDPSARYQQGFQASQDWMWKNKPAGLQLGFHTCLILWTCFVLNQEFDVVYWHQKWHSSTKIWATRAEQGLCPGSW</sequence>
<evidence type="ECO:0000256" key="5">
    <source>
        <dbReference type="ARBA" id="ARBA00022884"/>
    </source>
</evidence>
<keyword evidence="4" id="KW-0221">Differentiation</keyword>
<feature type="compositionally biased region" description="Gly residues" evidence="10">
    <location>
        <begin position="57"/>
        <end position="82"/>
    </location>
</feature>
<dbReference type="InterPro" id="IPR036020">
    <property type="entry name" value="WW_dom_sf"/>
</dbReference>
<dbReference type="GO" id="GO:0009908">
    <property type="term" value="P:flower development"/>
    <property type="evidence" value="ECO:0007669"/>
    <property type="project" value="UniProtKB-KW"/>
</dbReference>
<comment type="subcellular location">
    <subcellularLocation>
        <location evidence="1">Nucleus</location>
    </subcellularLocation>
</comment>